<dbReference type="Proteomes" id="UP000484885">
    <property type="component" value="Unassembled WGS sequence"/>
</dbReference>
<comment type="cofactor">
    <cofactor evidence="1">
        <name>Mg(2+)</name>
        <dbReference type="ChEBI" id="CHEBI:18420"/>
    </cofactor>
</comment>
<dbReference type="SUPFAM" id="SSF55073">
    <property type="entry name" value="Nucleotide cyclase"/>
    <property type="match status" value="1"/>
</dbReference>
<dbReference type="Pfam" id="PF00563">
    <property type="entry name" value="EAL"/>
    <property type="match status" value="1"/>
</dbReference>
<feature type="coiled-coil region" evidence="9">
    <location>
        <begin position="318"/>
        <end position="345"/>
    </location>
</feature>
<evidence type="ECO:0000256" key="4">
    <source>
        <dbReference type="ARBA" id="ARBA00022636"/>
    </source>
</evidence>
<dbReference type="CDD" id="cd01949">
    <property type="entry name" value="GGDEF"/>
    <property type="match status" value="1"/>
</dbReference>
<dbReference type="PROSITE" id="PS50883">
    <property type="entry name" value="EAL"/>
    <property type="match status" value="1"/>
</dbReference>
<dbReference type="PANTHER" id="PTHR44757">
    <property type="entry name" value="DIGUANYLATE CYCLASE DGCP"/>
    <property type="match status" value="1"/>
</dbReference>
<evidence type="ECO:0000256" key="5">
    <source>
        <dbReference type="ARBA" id="ARBA00022692"/>
    </source>
</evidence>
<keyword evidence="9" id="KW-0175">Coiled coil</keyword>
<dbReference type="SUPFAM" id="SSF55785">
    <property type="entry name" value="PYP-like sensor domain (PAS domain)"/>
    <property type="match status" value="1"/>
</dbReference>
<dbReference type="NCBIfam" id="TIGR00254">
    <property type="entry name" value="GGDEF"/>
    <property type="match status" value="1"/>
</dbReference>
<dbReference type="SMART" id="SM00267">
    <property type="entry name" value="GGDEF"/>
    <property type="match status" value="1"/>
</dbReference>
<sequence>MPRTMPGLTRRHQRTHYLLALLLSLVVAAASVTAVGFLAKSEKQAQSRILESRADQIYGLIRSRFQRHESRVQAAAALFASSDHVDRDEWRRFVQTAVDADDGMFEMFWAERIVAPDLPALRQRLNEEGIVDFQLQPPDPRELYCPIVYNEPLETHLDSLGLDICTRPKTLPAARMARETGQVRISDPVNLVADAATPMSGYVMLAWVDASPSQAGGWVGGTVALESLFSGLASRSDLTLQFRDRAANEPLLLSHSADQAQARGVIESERTLSLGGRDFHLVVGTSSGSNLNMILLLTAGLAIALLLGALLMSILRTRARAEQMVDEATQAYRDSEQLLESVTNNISEGIYRGVPGQGLVYINQALAHMFGFADTETMMERSGPILYASPSQREKLYQLLIDDGAYRNQEVEFVRPDGSHFYAINSAVASRNADGSVAHFDGVISDITERKQAEEAVHRLAHYDPLTGLPNRTLLNDRIGQAIAHAGRKQRPVAVMFMDLDRFKAVNDSLGHGIGDQLLVSVSERLQKSLRQYDTISRLGGDEFVIVMPGAGFDAATQKANSLIREFREVFEIDGHELVITPSIGISIYPEDGDQSEALIRHADTAMYHAKEQGRATFEFFTRELNKRAYERLSTETHLRGALANDELQLVYQPIVEPQSGRIRAAEALLRWNSPVLGRVSPEQFIPVAEQSGLIVEIGHWVIETALMQLASWKRLGMKNLMVCVNVSAVQFWRGNLMQSIQQSLASSGLSGRDLEIELTENVIMSDVDKARTVLNQLRPLGVRLAIDDFGTGYSSLSYLKQFKVDHLKIDKSFVRDLKTDSDDAAIVSAVLSMAQDLHVQVIAEGVENAEQLAFLTDRNCDFIQGYFFSRPLPPNDLMRLWARTNR</sequence>
<evidence type="ECO:0000256" key="7">
    <source>
        <dbReference type="ARBA" id="ARBA00023136"/>
    </source>
</evidence>
<dbReference type="PROSITE" id="PS50887">
    <property type="entry name" value="GGDEF"/>
    <property type="match status" value="1"/>
</dbReference>
<evidence type="ECO:0000256" key="2">
    <source>
        <dbReference type="ARBA" id="ARBA00004370"/>
    </source>
</evidence>
<gene>
    <name evidence="15" type="ORF">G3I74_06390</name>
</gene>
<dbReference type="Gene3D" id="3.20.20.450">
    <property type="entry name" value="EAL domain"/>
    <property type="match status" value="1"/>
</dbReference>
<dbReference type="InterPro" id="IPR052155">
    <property type="entry name" value="Biofilm_reg_signaling"/>
</dbReference>
<dbReference type="Gene3D" id="3.30.450.20">
    <property type="entry name" value="PAS domain"/>
    <property type="match status" value="1"/>
</dbReference>
<organism evidence="15 16">
    <name type="scientific">Wenzhouxiangella limi</name>
    <dbReference type="NCBI Taxonomy" id="2707351"/>
    <lineage>
        <taxon>Bacteria</taxon>
        <taxon>Pseudomonadati</taxon>
        <taxon>Pseudomonadota</taxon>
        <taxon>Gammaproteobacteria</taxon>
        <taxon>Chromatiales</taxon>
        <taxon>Wenzhouxiangellaceae</taxon>
        <taxon>Wenzhouxiangella</taxon>
    </lineage>
</organism>
<dbReference type="FunFam" id="3.20.20.450:FF:000001">
    <property type="entry name" value="Cyclic di-GMP phosphodiesterase yahA"/>
    <property type="match status" value="1"/>
</dbReference>
<evidence type="ECO:0000259" key="13">
    <source>
        <dbReference type="PROSITE" id="PS50883"/>
    </source>
</evidence>
<dbReference type="FunFam" id="3.30.70.270:FF:000001">
    <property type="entry name" value="Diguanylate cyclase domain protein"/>
    <property type="match status" value="1"/>
</dbReference>
<evidence type="ECO:0000256" key="9">
    <source>
        <dbReference type="SAM" id="Coils"/>
    </source>
</evidence>
<dbReference type="InterPro" id="IPR000160">
    <property type="entry name" value="GGDEF_dom"/>
</dbReference>
<dbReference type="InterPro" id="IPR043128">
    <property type="entry name" value="Rev_trsase/Diguanyl_cyclase"/>
</dbReference>
<feature type="domain" description="CHASE" evidence="12">
    <location>
        <begin position="81"/>
        <end position="234"/>
    </location>
</feature>
<dbReference type="InterPro" id="IPR000014">
    <property type="entry name" value="PAS"/>
</dbReference>
<dbReference type="Pfam" id="PF03924">
    <property type="entry name" value="CHASE"/>
    <property type="match status" value="1"/>
</dbReference>
<dbReference type="InterPro" id="IPR035919">
    <property type="entry name" value="EAL_sf"/>
</dbReference>
<dbReference type="SMART" id="SM00052">
    <property type="entry name" value="EAL"/>
    <property type="match status" value="1"/>
</dbReference>
<dbReference type="PROSITE" id="PS50113">
    <property type="entry name" value="PAC"/>
    <property type="match status" value="1"/>
</dbReference>
<dbReference type="Pfam" id="PF00990">
    <property type="entry name" value="GGDEF"/>
    <property type="match status" value="1"/>
</dbReference>
<name>A0A845UZK1_9GAMM</name>
<dbReference type="PANTHER" id="PTHR44757:SF2">
    <property type="entry name" value="BIOFILM ARCHITECTURE MAINTENANCE PROTEIN MBAA"/>
    <property type="match status" value="1"/>
</dbReference>
<dbReference type="CDD" id="cd01948">
    <property type="entry name" value="EAL"/>
    <property type="match status" value="1"/>
</dbReference>
<dbReference type="AlphaFoldDB" id="A0A845UZK1"/>
<dbReference type="InterPro" id="IPR001633">
    <property type="entry name" value="EAL_dom"/>
</dbReference>
<feature type="domain" description="EAL" evidence="13">
    <location>
        <begin position="632"/>
        <end position="886"/>
    </location>
</feature>
<dbReference type="GO" id="GO:0007165">
    <property type="term" value="P:signal transduction"/>
    <property type="evidence" value="ECO:0007669"/>
    <property type="project" value="UniProtKB-ARBA"/>
</dbReference>
<comment type="catalytic activity">
    <reaction evidence="8">
        <text>3',3'-c-di-GMP + H2O = 5'-phosphoguanylyl(3'-&gt;5')guanosine + H(+)</text>
        <dbReference type="Rhea" id="RHEA:24902"/>
        <dbReference type="ChEBI" id="CHEBI:15377"/>
        <dbReference type="ChEBI" id="CHEBI:15378"/>
        <dbReference type="ChEBI" id="CHEBI:58754"/>
        <dbReference type="ChEBI" id="CHEBI:58805"/>
        <dbReference type="EC" id="3.1.4.52"/>
    </reaction>
    <physiologicalReaction direction="left-to-right" evidence="8">
        <dbReference type="Rhea" id="RHEA:24903"/>
    </physiologicalReaction>
</comment>
<dbReference type="InterPro" id="IPR000700">
    <property type="entry name" value="PAS-assoc_C"/>
</dbReference>
<dbReference type="PROSITE" id="PS50839">
    <property type="entry name" value="CHASE"/>
    <property type="match status" value="1"/>
</dbReference>
<dbReference type="NCBIfam" id="TIGR00229">
    <property type="entry name" value="sensory_box"/>
    <property type="match status" value="1"/>
</dbReference>
<dbReference type="GO" id="GO:0071732">
    <property type="term" value="P:cellular response to nitric oxide"/>
    <property type="evidence" value="ECO:0007669"/>
    <property type="project" value="UniProtKB-ARBA"/>
</dbReference>
<dbReference type="InterPro" id="IPR035965">
    <property type="entry name" value="PAS-like_dom_sf"/>
</dbReference>
<evidence type="ECO:0000256" key="6">
    <source>
        <dbReference type="ARBA" id="ARBA00022989"/>
    </source>
</evidence>
<dbReference type="InterPro" id="IPR006189">
    <property type="entry name" value="CHASE_dom"/>
</dbReference>
<comment type="caution">
    <text evidence="15">The sequence shown here is derived from an EMBL/GenBank/DDBJ whole genome shotgun (WGS) entry which is preliminary data.</text>
</comment>
<proteinExistence type="predicted"/>
<dbReference type="SMART" id="SM00086">
    <property type="entry name" value="PAC"/>
    <property type="match status" value="1"/>
</dbReference>
<evidence type="ECO:0000259" key="14">
    <source>
        <dbReference type="PROSITE" id="PS50887"/>
    </source>
</evidence>
<dbReference type="EC" id="3.1.4.52" evidence="3"/>
<evidence type="ECO:0000259" key="11">
    <source>
        <dbReference type="PROSITE" id="PS50113"/>
    </source>
</evidence>
<evidence type="ECO:0000256" key="1">
    <source>
        <dbReference type="ARBA" id="ARBA00001946"/>
    </source>
</evidence>
<keyword evidence="16" id="KW-1185">Reference proteome</keyword>
<dbReference type="EMBL" id="JAAGSC010000039">
    <property type="protein sequence ID" value="NDY95350.1"/>
    <property type="molecule type" value="Genomic_DNA"/>
</dbReference>
<dbReference type="GO" id="GO:0016020">
    <property type="term" value="C:membrane"/>
    <property type="evidence" value="ECO:0007669"/>
    <property type="project" value="UniProtKB-SubCell"/>
</dbReference>
<reference evidence="15 16" key="1">
    <citation type="submission" date="2020-02" db="EMBL/GenBank/DDBJ databases">
        <authorList>
            <person name="Zhang X.-Y."/>
        </authorList>
    </citation>
    <scope>NUCLEOTIDE SEQUENCE [LARGE SCALE GENOMIC DNA]</scope>
    <source>
        <strain evidence="15 16">C33</strain>
    </source>
</reference>
<dbReference type="GO" id="GO:0071111">
    <property type="term" value="F:cyclic-guanylate-specific phosphodiesterase activity"/>
    <property type="evidence" value="ECO:0007669"/>
    <property type="project" value="UniProtKB-EC"/>
</dbReference>
<evidence type="ECO:0000256" key="8">
    <source>
        <dbReference type="ARBA" id="ARBA00051114"/>
    </source>
</evidence>
<dbReference type="InterPro" id="IPR001610">
    <property type="entry name" value="PAC"/>
</dbReference>
<evidence type="ECO:0000313" key="15">
    <source>
        <dbReference type="EMBL" id="NDY95350.1"/>
    </source>
</evidence>
<keyword evidence="5 10" id="KW-0812">Transmembrane</keyword>
<dbReference type="SMART" id="SM01079">
    <property type="entry name" value="CHASE"/>
    <property type="match status" value="1"/>
</dbReference>
<dbReference type="InterPro" id="IPR029787">
    <property type="entry name" value="Nucleotide_cyclase"/>
</dbReference>
<dbReference type="CDD" id="cd00130">
    <property type="entry name" value="PAS"/>
    <property type="match status" value="1"/>
</dbReference>
<evidence type="ECO:0000313" key="16">
    <source>
        <dbReference type="Proteomes" id="UP000484885"/>
    </source>
</evidence>
<evidence type="ECO:0000259" key="12">
    <source>
        <dbReference type="PROSITE" id="PS50839"/>
    </source>
</evidence>
<evidence type="ECO:0000256" key="10">
    <source>
        <dbReference type="SAM" id="Phobius"/>
    </source>
</evidence>
<dbReference type="Gene3D" id="3.30.70.270">
    <property type="match status" value="1"/>
</dbReference>
<keyword evidence="6 10" id="KW-1133">Transmembrane helix</keyword>
<evidence type="ECO:0000256" key="3">
    <source>
        <dbReference type="ARBA" id="ARBA00012282"/>
    </source>
</evidence>
<comment type="subcellular location">
    <subcellularLocation>
        <location evidence="2">Membrane</location>
    </subcellularLocation>
</comment>
<dbReference type="Gene3D" id="3.30.450.350">
    <property type="entry name" value="CHASE domain"/>
    <property type="match status" value="1"/>
</dbReference>
<dbReference type="InterPro" id="IPR042240">
    <property type="entry name" value="CHASE_sf"/>
</dbReference>
<accession>A0A845UZK1</accession>
<keyword evidence="7 10" id="KW-0472">Membrane</keyword>
<feature type="domain" description="GGDEF" evidence="14">
    <location>
        <begin position="491"/>
        <end position="623"/>
    </location>
</feature>
<protein>
    <recommendedName>
        <fullName evidence="3">cyclic-guanylate-specific phosphodiesterase</fullName>
        <ecNumber evidence="3">3.1.4.52</ecNumber>
    </recommendedName>
</protein>
<dbReference type="Pfam" id="PF13426">
    <property type="entry name" value="PAS_9"/>
    <property type="match status" value="1"/>
</dbReference>
<dbReference type="SUPFAM" id="SSF141868">
    <property type="entry name" value="EAL domain-like"/>
    <property type="match status" value="1"/>
</dbReference>
<feature type="domain" description="PAC" evidence="11">
    <location>
        <begin position="407"/>
        <end position="459"/>
    </location>
</feature>
<feature type="transmembrane region" description="Helical" evidence="10">
    <location>
        <begin position="293"/>
        <end position="315"/>
    </location>
</feature>
<keyword evidence="4" id="KW-0973">c-di-GMP</keyword>